<feature type="transmembrane region" description="Helical" evidence="6">
    <location>
        <begin position="417"/>
        <end position="436"/>
    </location>
</feature>
<evidence type="ECO:0000259" key="7">
    <source>
        <dbReference type="PROSITE" id="PS50850"/>
    </source>
</evidence>
<keyword evidence="3 6" id="KW-1133">Transmembrane helix</keyword>
<keyword evidence="2 6" id="KW-0812">Transmembrane</keyword>
<gene>
    <name evidence="8" type="ORF">GCM10022240_09940</name>
</gene>
<feature type="transmembrane region" description="Helical" evidence="6">
    <location>
        <begin position="186"/>
        <end position="206"/>
    </location>
</feature>
<feature type="transmembrane region" description="Helical" evidence="6">
    <location>
        <begin position="125"/>
        <end position="147"/>
    </location>
</feature>
<dbReference type="PANTHER" id="PTHR42718:SF42">
    <property type="entry name" value="EXPORT PROTEIN"/>
    <property type="match status" value="1"/>
</dbReference>
<dbReference type="InterPro" id="IPR036259">
    <property type="entry name" value="MFS_trans_sf"/>
</dbReference>
<feature type="transmembrane region" description="Helical" evidence="6">
    <location>
        <begin position="66"/>
        <end position="86"/>
    </location>
</feature>
<protein>
    <submittedName>
        <fullName evidence="8">MFS transporter</fullName>
    </submittedName>
</protein>
<evidence type="ECO:0000256" key="4">
    <source>
        <dbReference type="ARBA" id="ARBA00023136"/>
    </source>
</evidence>
<feature type="transmembrane region" description="Helical" evidence="6">
    <location>
        <begin position="285"/>
        <end position="307"/>
    </location>
</feature>
<dbReference type="SUPFAM" id="SSF103473">
    <property type="entry name" value="MFS general substrate transporter"/>
    <property type="match status" value="1"/>
</dbReference>
<dbReference type="PANTHER" id="PTHR42718">
    <property type="entry name" value="MAJOR FACILITATOR SUPERFAMILY MULTIDRUG TRANSPORTER MFSC"/>
    <property type="match status" value="1"/>
</dbReference>
<organism evidence="8 9">
    <name type="scientific">Microbacterium kribbense</name>
    <dbReference type="NCBI Taxonomy" id="433645"/>
    <lineage>
        <taxon>Bacteria</taxon>
        <taxon>Bacillati</taxon>
        <taxon>Actinomycetota</taxon>
        <taxon>Actinomycetes</taxon>
        <taxon>Micrococcales</taxon>
        <taxon>Microbacteriaceae</taxon>
        <taxon>Microbacterium</taxon>
    </lineage>
</organism>
<dbReference type="InterPro" id="IPR020846">
    <property type="entry name" value="MFS_dom"/>
</dbReference>
<evidence type="ECO:0000256" key="3">
    <source>
        <dbReference type="ARBA" id="ARBA00022989"/>
    </source>
</evidence>
<dbReference type="PROSITE" id="PS50850">
    <property type="entry name" value="MFS"/>
    <property type="match status" value="1"/>
</dbReference>
<dbReference type="Gene3D" id="1.20.1720.10">
    <property type="entry name" value="Multidrug resistance protein D"/>
    <property type="match status" value="1"/>
</dbReference>
<name>A0ABP7G8T9_9MICO</name>
<evidence type="ECO:0000256" key="5">
    <source>
        <dbReference type="SAM" id="MobiDB-lite"/>
    </source>
</evidence>
<dbReference type="EMBL" id="BAABAF010000003">
    <property type="protein sequence ID" value="GAA3759346.1"/>
    <property type="molecule type" value="Genomic_DNA"/>
</dbReference>
<feature type="region of interest" description="Disordered" evidence="5">
    <location>
        <begin position="445"/>
        <end position="507"/>
    </location>
</feature>
<feature type="domain" description="Major facilitator superfamily (MFS) profile" evidence="7">
    <location>
        <begin position="1"/>
        <end position="440"/>
    </location>
</feature>
<evidence type="ECO:0000256" key="6">
    <source>
        <dbReference type="SAM" id="Phobius"/>
    </source>
</evidence>
<dbReference type="CDD" id="cd17321">
    <property type="entry name" value="MFS_MMR_MDR_like"/>
    <property type="match status" value="1"/>
</dbReference>
<comment type="subcellular location">
    <subcellularLocation>
        <location evidence="1">Cell membrane</location>
        <topology evidence="1">Multi-pass membrane protein</topology>
    </subcellularLocation>
</comment>
<keyword evidence="4 6" id="KW-0472">Membrane</keyword>
<comment type="caution">
    <text evidence="8">The sequence shown here is derived from an EMBL/GenBank/DDBJ whole genome shotgun (WGS) entry which is preliminary data.</text>
</comment>
<reference evidence="9" key="1">
    <citation type="journal article" date="2019" name="Int. J. Syst. Evol. Microbiol.">
        <title>The Global Catalogue of Microorganisms (GCM) 10K type strain sequencing project: providing services to taxonomists for standard genome sequencing and annotation.</title>
        <authorList>
            <consortium name="The Broad Institute Genomics Platform"/>
            <consortium name="The Broad Institute Genome Sequencing Center for Infectious Disease"/>
            <person name="Wu L."/>
            <person name="Ma J."/>
        </authorList>
    </citation>
    <scope>NUCLEOTIDE SEQUENCE [LARGE SCALE GENOMIC DNA]</scope>
    <source>
        <strain evidence="9">JCM 16950</strain>
    </source>
</reference>
<feature type="transmembrane region" description="Helical" evidence="6">
    <location>
        <begin position="319"/>
        <end position="338"/>
    </location>
</feature>
<evidence type="ECO:0000256" key="1">
    <source>
        <dbReference type="ARBA" id="ARBA00004651"/>
    </source>
</evidence>
<sequence length="507" mass="51249">MLWIAILASFVSFLDGTVVTVALPAIGRELGGGLAAQQWIVDAYLITLGALILVAGSLSDVFGRIVVLRIGLIGFGVASLAIAAAPDPLFMIIARGVQGIAGALLVPSSLALITSTFRGKAQARAIGTWTGATTAAMLVGPVLGGAFVDLISWRAVFLINVLPIAATLWLLVALHQKDHREPGVAVDWIGAALCTVGLGGTVFALIEQGRLGWASPAIWATAAGGVVSLIGFLIRQRTAPQPMLPLSLFRIRNFSAGNLSTAFVYGALALNGLVLGVYLQQGAGLSATLAGLASLPSTVIMIVFSSYVGTWSGKIGPRLFMTVGPLVMAVGLALLLTVQEDFNYWTQVLPAVVVYGAGLTLTVAPLTAAILGAIDPTRSGIASAVNNAVARVAGLIAVATLGVITAGVLDLDGFRRAAVVTAALMAIGGIIALIGIRNPARPAEVAAQSDGASGVRAPDGTAAGRAPDGTAPTADGARPGQTPSRTAPVVMPDGAAPTAMGGTDLGQ</sequence>
<feature type="transmembrane region" description="Helical" evidence="6">
    <location>
        <begin position="153"/>
        <end position="174"/>
    </location>
</feature>
<proteinExistence type="predicted"/>
<dbReference type="Gene3D" id="1.20.1250.20">
    <property type="entry name" value="MFS general substrate transporter like domains"/>
    <property type="match status" value="1"/>
</dbReference>
<dbReference type="InterPro" id="IPR011701">
    <property type="entry name" value="MFS"/>
</dbReference>
<feature type="transmembrane region" description="Helical" evidence="6">
    <location>
        <begin position="38"/>
        <end position="59"/>
    </location>
</feature>
<evidence type="ECO:0000313" key="8">
    <source>
        <dbReference type="EMBL" id="GAA3759346.1"/>
    </source>
</evidence>
<dbReference type="Proteomes" id="UP001500540">
    <property type="component" value="Unassembled WGS sequence"/>
</dbReference>
<dbReference type="Pfam" id="PF07690">
    <property type="entry name" value="MFS_1"/>
    <property type="match status" value="1"/>
</dbReference>
<evidence type="ECO:0000256" key="2">
    <source>
        <dbReference type="ARBA" id="ARBA00022692"/>
    </source>
</evidence>
<evidence type="ECO:0000313" key="9">
    <source>
        <dbReference type="Proteomes" id="UP001500540"/>
    </source>
</evidence>
<feature type="transmembrane region" description="Helical" evidence="6">
    <location>
        <begin position="255"/>
        <end position="279"/>
    </location>
</feature>
<feature type="transmembrane region" description="Helical" evidence="6">
    <location>
        <begin position="392"/>
        <end position="411"/>
    </location>
</feature>
<feature type="transmembrane region" description="Helical" evidence="6">
    <location>
        <begin position="212"/>
        <end position="234"/>
    </location>
</feature>
<feature type="transmembrane region" description="Helical" evidence="6">
    <location>
        <begin position="344"/>
        <end position="371"/>
    </location>
</feature>
<feature type="transmembrane region" description="Helical" evidence="6">
    <location>
        <begin position="92"/>
        <end position="113"/>
    </location>
</feature>
<accession>A0ABP7G8T9</accession>
<keyword evidence="9" id="KW-1185">Reference proteome</keyword>